<evidence type="ECO:0000313" key="2">
    <source>
        <dbReference type="EMBL" id="GAA4712853.1"/>
    </source>
</evidence>
<sequence length="755" mass="80333">MYCAEWREAVAALEEVGPAFDLLTEREQVAALLNGGLSHLSLLQLAPARAELERALALSLEHDLPAQEFKARHNLGCLEFYAGHLPEAIALMRAADEVDAPVARARAKQDLAAVLLEAGLRDQARETLVDALGSARAEGLHLEQADIRLDLAAVAVLERDIARARRELGSAIRVFRSRGAVGRQQSTALLRASVDVTQGRVPRDLDDVLAPFVPSAHGTGADPAPVTPDERLAARLRVEALLLRGDVDAAAAAAQRLRGRARQGVAGDMHDRLLLARVAAAQGDSRRARREVHTALRRLTRRQAPTQSLEVRSALAVHGRRLAEWDLADALRSGSPRRVFDSVERWRAVSHRLPPLSGREGRAGAELLAELRLARRRLSDGTPPEDEARLRARVARLEWQVAQQDWSTTEHDDGSGVEGAATLARTRAVLDGRQEQALVLFDHDRAQYLLHAGPAGTTLRHLGTLADIEALAERLLRDLRAQAHAAADPVMARAVGRAVDSSLAQLDRALFGGTDLGTERPGVVVCPSRSLASVPWGALPSLAGRPVTVATSMTRWAYPEVAAAGPLSVSALAGPDLRRARHEADAVAGVWGAAVGHPAPDDGPRLRRALRHDTLVHVAAHGTHERQNPYFSSLLLADGPLFAHELPRPVASRLVVLSACDVGQADLRPGDEPLGLTSALLALGVRSVVAAVAPVPDEVAADAMVDFHRLLAAGHGAAAALAQTVSAHPGARAFNVYGTDWAAPGTGPGVPPTAG</sequence>
<comment type="caution">
    <text evidence="2">The sequence shown here is derived from an EMBL/GenBank/DDBJ whole genome shotgun (WGS) entry which is preliminary data.</text>
</comment>
<organism evidence="2 3">
    <name type="scientific">Pedococcus ginsenosidimutans</name>
    <dbReference type="NCBI Taxonomy" id="490570"/>
    <lineage>
        <taxon>Bacteria</taxon>
        <taxon>Bacillati</taxon>
        <taxon>Actinomycetota</taxon>
        <taxon>Actinomycetes</taxon>
        <taxon>Micrococcales</taxon>
        <taxon>Intrasporangiaceae</taxon>
        <taxon>Pedococcus</taxon>
    </lineage>
</organism>
<dbReference type="InterPro" id="IPR011990">
    <property type="entry name" value="TPR-like_helical_dom_sf"/>
</dbReference>
<proteinExistence type="predicted"/>
<dbReference type="SUPFAM" id="SSF48452">
    <property type="entry name" value="TPR-like"/>
    <property type="match status" value="1"/>
</dbReference>
<evidence type="ECO:0000313" key="3">
    <source>
        <dbReference type="Proteomes" id="UP001500556"/>
    </source>
</evidence>
<name>A0ABP8XTM6_9MICO</name>
<dbReference type="PANTHER" id="PTHR10098">
    <property type="entry name" value="RAPSYN-RELATED"/>
    <property type="match status" value="1"/>
</dbReference>
<dbReference type="Pfam" id="PF12770">
    <property type="entry name" value="CHAT"/>
    <property type="match status" value="1"/>
</dbReference>
<gene>
    <name evidence="2" type="ORF">GCM10025782_06200</name>
</gene>
<reference evidence="3" key="1">
    <citation type="journal article" date="2019" name="Int. J. Syst. Evol. Microbiol.">
        <title>The Global Catalogue of Microorganisms (GCM) 10K type strain sequencing project: providing services to taxonomists for standard genome sequencing and annotation.</title>
        <authorList>
            <consortium name="The Broad Institute Genomics Platform"/>
            <consortium name="The Broad Institute Genome Sequencing Center for Infectious Disease"/>
            <person name="Wu L."/>
            <person name="Ma J."/>
        </authorList>
    </citation>
    <scope>NUCLEOTIDE SEQUENCE [LARGE SCALE GENOMIC DNA]</scope>
    <source>
        <strain evidence="3">JCM 18961</strain>
    </source>
</reference>
<feature type="domain" description="CHAT" evidence="1">
    <location>
        <begin position="505"/>
        <end position="726"/>
    </location>
</feature>
<keyword evidence="3" id="KW-1185">Reference proteome</keyword>
<dbReference type="InterPro" id="IPR024983">
    <property type="entry name" value="CHAT_dom"/>
</dbReference>
<evidence type="ECO:0000259" key="1">
    <source>
        <dbReference type="Pfam" id="PF12770"/>
    </source>
</evidence>
<dbReference type="Proteomes" id="UP001500556">
    <property type="component" value="Unassembled WGS sequence"/>
</dbReference>
<dbReference type="Gene3D" id="1.25.40.10">
    <property type="entry name" value="Tetratricopeptide repeat domain"/>
    <property type="match status" value="1"/>
</dbReference>
<accession>A0ABP8XTM6</accession>
<protein>
    <submittedName>
        <fullName evidence="2">CHAT domain-containing protein</fullName>
    </submittedName>
</protein>
<dbReference type="EMBL" id="BAABLO010000001">
    <property type="protein sequence ID" value="GAA4712853.1"/>
    <property type="molecule type" value="Genomic_DNA"/>
</dbReference>